<dbReference type="GO" id="GO:0004795">
    <property type="term" value="F:threonine synthase activity"/>
    <property type="evidence" value="ECO:0007669"/>
    <property type="project" value="UniProtKB-EC"/>
</dbReference>
<comment type="similarity">
    <text evidence="2">Belongs to the serine/threonine dehydratase family.</text>
</comment>
<evidence type="ECO:0000259" key="5">
    <source>
        <dbReference type="Pfam" id="PF00291"/>
    </source>
</evidence>
<dbReference type="Gene3D" id="3.40.50.1100">
    <property type="match status" value="2"/>
</dbReference>
<reference evidence="6 7" key="1">
    <citation type="submission" date="2016-02" db="EMBL/GenBank/DDBJ databases">
        <title>Genome sequence of Halalkalicoccus paucihalophilus DSM 24557.</title>
        <authorList>
            <person name="Poehlein A."/>
            <person name="Daniel R."/>
        </authorList>
    </citation>
    <scope>NUCLEOTIDE SEQUENCE [LARGE SCALE GENOMIC DNA]</scope>
    <source>
        <strain evidence="6 7">DSM 24557</strain>
    </source>
</reference>
<dbReference type="InterPro" id="IPR001926">
    <property type="entry name" value="TrpB-like_PALP"/>
</dbReference>
<dbReference type="OrthoDB" id="371827at2157"/>
<keyword evidence="4 6" id="KW-0456">Lyase</keyword>
<dbReference type="PANTHER" id="PTHR48078">
    <property type="entry name" value="THREONINE DEHYDRATASE, MITOCHONDRIAL-RELATED"/>
    <property type="match status" value="1"/>
</dbReference>
<comment type="caution">
    <text evidence="6">The sequence shown here is derived from an EMBL/GenBank/DDBJ whole genome shotgun (WGS) entry which is preliminary data.</text>
</comment>
<organism evidence="6 7">
    <name type="scientific">Halalkalicoccus paucihalophilus</name>
    <dbReference type="NCBI Taxonomy" id="1008153"/>
    <lineage>
        <taxon>Archaea</taxon>
        <taxon>Methanobacteriati</taxon>
        <taxon>Methanobacteriota</taxon>
        <taxon>Stenosarchaea group</taxon>
        <taxon>Halobacteria</taxon>
        <taxon>Halobacteriales</taxon>
        <taxon>Halococcaceae</taxon>
        <taxon>Halalkalicoccus</taxon>
    </lineage>
</organism>
<dbReference type="CDD" id="cd01562">
    <property type="entry name" value="Thr-dehyd"/>
    <property type="match status" value="1"/>
</dbReference>
<dbReference type="Pfam" id="PF00291">
    <property type="entry name" value="PALP"/>
    <property type="match status" value="1"/>
</dbReference>
<evidence type="ECO:0000256" key="1">
    <source>
        <dbReference type="ARBA" id="ARBA00001933"/>
    </source>
</evidence>
<accession>A0A151A9C4</accession>
<protein>
    <submittedName>
        <fullName evidence="6">Threonine synthase</fullName>
        <ecNumber evidence="6">4.2.3.1</ecNumber>
    </submittedName>
</protein>
<dbReference type="FunFam" id="3.40.50.1100:FF:000005">
    <property type="entry name" value="Threonine dehydratase catabolic"/>
    <property type="match status" value="1"/>
</dbReference>
<dbReference type="GO" id="GO:0003941">
    <property type="term" value="F:L-serine ammonia-lyase activity"/>
    <property type="evidence" value="ECO:0007669"/>
    <property type="project" value="TreeGrafter"/>
</dbReference>
<dbReference type="PANTHER" id="PTHR48078:SF7">
    <property type="entry name" value="BLL6502 PROTEIN"/>
    <property type="match status" value="1"/>
</dbReference>
<proteinExistence type="inferred from homology"/>
<dbReference type="GO" id="GO:0006567">
    <property type="term" value="P:L-threonine catabolic process"/>
    <property type="evidence" value="ECO:0007669"/>
    <property type="project" value="TreeGrafter"/>
</dbReference>
<evidence type="ECO:0000313" key="6">
    <source>
        <dbReference type="EMBL" id="KYH24306.1"/>
    </source>
</evidence>
<feature type="domain" description="Tryptophan synthase beta chain-like PALP" evidence="5">
    <location>
        <begin position="41"/>
        <end position="323"/>
    </location>
</feature>
<dbReference type="InterPro" id="IPR050147">
    <property type="entry name" value="Ser/Thr_Dehydratase"/>
</dbReference>
<comment type="cofactor">
    <cofactor evidence="1">
        <name>pyridoxal 5'-phosphate</name>
        <dbReference type="ChEBI" id="CHEBI:597326"/>
    </cofactor>
</comment>
<dbReference type="RefSeq" id="WP_084383810.1">
    <property type="nucleotide sequence ID" value="NZ_LTAZ01000013.1"/>
</dbReference>
<evidence type="ECO:0000256" key="2">
    <source>
        <dbReference type="ARBA" id="ARBA00010869"/>
    </source>
</evidence>
<dbReference type="SUPFAM" id="SSF53686">
    <property type="entry name" value="Tryptophan synthase beta subunit-like PLP-dependent enzymes"/>
    <property type="match status" value="1"/>
</dbReference>
<sequence length="335" mass="36097">MIYEPIPSPDGTTIFSYHDLMPPTLGDIYEARSTVHQYLPATPLVRSEYLSAKLKADVYLKREDTLPTGAFKVRGGINLCSQLDEEFRKRGLIAASTGNHGQSVAYAGRVFDIPVTVAVPDDPNPSKVAAIERFGATVHEIGQDYDAAREWAEEQAQEQGYRYIHSANEPLLIAGVGTAGLEVLEEKPNIDTLICPVGGGSSAAGYCLTVGEATDCEIISVQSENADAMYQAWQTGDLQQQKTADTYAEGLQSRVPFALTTEILRENLANMITVSDDAIRNALQVMIQEENLLLEGAAAAGVAAALAMTEDLSSQTVVIQLSGRNISMNKLSALL</sequence>
<keyword evidence="7" id="KW-1185">Reference proteome</keyword>
<dbReference type="EMBL" id="LTAZ01000013">
    <property type="protein sequence ID" value="KYH24306.1"/>
    <property type="molecule type" value="Genomic_DNA"/>
</dbReference>
<dbReference type="GO" id="GO:0009097">
    <property type="term" value="P:isoleucine biosynthetic process"/>
    <property type="evidence" value="ECO:0007669"/>
    <property type="project" value="TreeGrafter"/>
</dbReference>
<keyword evidence="3" id="KW-0663">Pyridoxal phosphate</keyword>
<name>A0A151A9C4_9EURY</name>
<dbReference type="PATRIC" id="fig|1008153.3.peg.3451"/>
<dbReference type="EC" id="4.2.3.1" evidence="6"/>
<dbReference type="GO" id="GO:0004794">
    <property type="term" value="F:threonine deaminase activity"/>
    <property type="evidence" value="ECO:0007669"/>
    <property type="project" value="TreeGrafter"/>
</dbReference>
<dbReference type="InterPro" id="IPR036052">
    <property type="entry name" value="TrpB-like_PALP_sf"/>
</dbReference>
<dbReference type="Proteomes" id="UP000075321">
    <property type="component" value="Unassembled WGS sequence"/>
</dbReference>
<gene>
    <name evidence="6" type="primary">thrC_9</name>
    <name evidence="6" type="ORF">HAPAU_32890</name>
</gene>
<dbReference type="GO" id="GO:0006565">
    <property type="term" value="P:L-serine catabolic process"/>
    <property type="evidence" value="ECO:0007669"/>
    <property type="project" value="TreeGrafter"/>
</dbReference>
<evidence type="ECO:0000256" key="4">
    <source>
        <dbReference type="ARBA" id="ARBA00023239"/>
    </source>
</evidence>
<evidence type="ECO:0000256" key="3">
    <source>
        <dbReference type="ARBA" id="ARBA00022898"/>
    </source>
</evidence>
<dbReference type="AlphaFoldDB" id="A0A151A9C4"/>
<evidence type="ECO:0000313" key="7">
    <source>
        <dbReference type="Proteomes" id="UP000075321"/>
    </source>
</evidence>